<sequence length="143" mass="15921">MASDVIHDTGRGVEAVLTHWKTLSLCFKRVECRLISLEICTEESLVAQTATSFTITEATLVNMFPHLCENEKSQRSPLTNKLLGQRIVMKGSTRLDWDSAFGRVTRISAESDMMVPILSVLGDLEDVSVVFSKALVGPDFRFK</sequence>
<protein>
    <submittedName>
        <fullName evidence="1">Uncharacterized protein</fullName>
    </submittedName>
</protein>
<keyword evidence="2" id="KW-1185">Reference proteome</keyword>
<gene>
    <name evidence="1" type="ORF">PHMEG_0005142</name>
</gene>
<name>A0A225WTI8_9STRA</name>
<proteinExistence type="predicted"/>
<reference evidence="2" key="1">
    <citation type="submission" date="2017-03" db="EMBL/GenBank/DDBJ databases">
        <title>Phytopthora megakarya and P. palmivora, two closely related causual agents of cacao black pod achieved similar genome size and gene model numbers by different mechanisms.</title>
        <authorList>
            <person name="Ali S."/>
            <person name="Shao J."/>
            <person name="Larry D.J."/>
            <person name="Kronmiller B."/>
            <person name="Shen D."/>
            <person name="Strem M.D."/>
            <person name="Melnick R.L."/>
            <person name="Guiltinan M.J."/>
            <person name="Tyler B.M."/>
            <person name="Meinhardt L.W."/>
            <person name="Bailey B.A."/>
        </authorList>
    </citation>
    <scope>NUCLEOTIDE SEQUENCE [LARGE SCALE GENOMIC DNA]</scope>
    <source>
        <strain evidence="2">zdho120</strain>
    </source>
</reference>
<comment type="caution">
    <text evidence="1">The sequence shown here is derived from an EMBL/GenBank/DDBJ whole genome shotgun (WGS) entry which is preliminary data.</text>
</comment>
<organism evidence="1 2">
    <name type="scientific">Phytophthora megakarya</name>
    <dbReference type="NCBI Taxonomy" id="4795"/>
    <lineage>
        <taxon>Eukaryota</taxon>
        <taxon>Sar</taxon>
        <taxon>Stramenopiles</taxon>
        <taxon>Oomycota</taxon>
        <taxon>Peronosporomycetes</taxon>
        <taxon>Peronosporales</taxon>
        <taxon>Peronosporaceae</taxon>
        <taxon>Phytophthora</taxon>
    </lineage>
</organism>
<evidence type="ECO:0000313" key="1">
    <source>
        <dbReference type="EMBL" id="OWZ20429.1"/>
    </source>
</evidence>
<dbReference type="Proteomes" id="UP000198211">
    <property type="component" value="Unassembled WGS sequence"/>
</dbReference>
<accession>A0A225WTI8</accession>
<evidence type="ECO:0000313" key="2">
    <source>
        <dbReference type="Proteomes" id="UP000198211"/>
    </source>
</evidence>
<dbReference type="EMBL" id="NBNE01000324">
    <property type="protein sequence ID" value="OWZ20429.1"/>
    <property type="molecule type" value="Genomic_DNA"/>
</dbReference>
<dbReference type="OrthoDB" id="127247at2759"/>
<dbReference type="AlphaFoldDB" id="A0A225WTI8"/>